<evidence type="ECO:0000313" key="6">
    <source>
        <dbReference type="Proteomes" id="UP001190700"/>
    </source>
</evidence>
<gene>
    <name evidence="5" type="ORF">CYMTET_49250</name>
</gene>
<dbReference type="PANTHER" id="PTHR12241:SF147">
    <property type="entry name" value="TUBULIN POLYGLUTAMYLASE TTLL7"/>
    <property type="match status" value="1"/>
</dbReference>
<feature type="region of interest" description="Disordered" evidence="4">
    <location>
        <begin position="1"/>
        <end position="25"/>
    </location>
</feature>
<dbReference type="GO" id="GO:0070740">
    <property type="term" value="F:tubulin-glutamic acid ligase activity"/>
    <property type="evidence" value="ECO:0007669"/>
    <property type="project" value="TreeGrafter"/>
</dbReference>
<protein>
    <submittedName>
        <fullName evidence="5">Uncharacterized protein</fullName>
    </submittedName>
</protein>
<dbReference type="PROSITE" id="PS51221">
    <property type="entry name" value="TTL"/>
    <property type="match status" value="1"/>
</dbReference>
<keyword evidence="3" id="KW-0067">ATP-binding</keyword>
<evidence type="ECO:0000256" key="2">
    <source>
        <dbReference type="ARBA" id="ARBA00022741"/>
    </source>
</evidence>
<dbReference type="GO" id="GO:0015631">
    <property type="term" value="F:tubulin binding"/>
    <property type="evidence" value="ECO:0007669"/>
    <property type="project" value="TreeGrafter"/>
</dbReference>
<dbReference type="AlphaFoldDB" id="A0AAE0BS96"/>
<feature type="region of interest" description="Disordered" evidence="4">
    <location>
        <begin position="393"/>
        <end position="479"/>
    </location>
</feature>
<comment type="caution">
    <text evidence="5">The sequence shown here is derived from an EMBL/GenBank/DDBJ whole genome shotgun (WGS) entry which is preliminary data.</text>
</comment>
<keyword evidence="1" id="KW-0436">Ligase</keyword>
<dbReference type="EMBL" id="LGRX02033510">
    <property type="protein sequence ID" value="KAK3240950.1"/>
    <property type="molecule type" value="Genomic_DNA"/>
</dbReference>
<name>A0AAE0BS96_9CHLO</name>
<dbReference type="Pfam" id="PF03133">
    <property type="entry name" value="TTL"/>
    <property type="match status" value="1"/>
</dbReference>
<feature type="compositionally biased region" description="Polar residues" evidence="4">
    <location>
        <begin position="1"/>
        <end position="12"/>
    </location>
</feature>
<proteinExistence type="predicted"/>
<feature type="compositionally biased region" description="Low complexity" evidence="4">
    <location>
        <begin position="420"/>
        <end position="434"/>
    </location>
</feature>
<reference evidence="5 6" key="1">
    <citation type="journal article" date="2015" name="Genome Biol. Evol.">
        <title>Comparative Genomics of a Bacterivorous Green Alga Reveals Evolutionary Causalities and Consequences of Phago-Mixotrophic Mode of Nutrition.</title>
        <authorList>
            <person name="Burns J.A."/>
            <person name="Paasch A."/>
            <person name="Narechania A."/>
            <person name="Kim E."/>
        </authorList>
    </citation>
    <scope>NUCLEOTIDE SEQUENCE [LARGE SCALE GENOMIC DNA]</scope>
    <source>
        <strain evidence="5 6">PLY_AMNH</strain>
    </source>
</reference>
<dbReference type="GO" id="GO:0000226">
    <property type="term" value="P:microtubule cytoskeleton organization"/>
    <property type="evidence" value="ECO:0007669"/>
    <property type="project" value="TreeGrafter"/>
</dbReference>
<keyword evidence="6" id="KW-1185">Reference proteome</keyword>
<evidence type="ECO:0000256" key="3">
    <source>
        <dbReference type="ARBA" id="ARBA00022840"/>
    </source>
</evidence>
<dbReference type="GO" id="GO:0036064">
    <property type="term" value="C:ciliary basal body"/>
    <property type="evidence" value="ECO:0007669"/>
    <property type="project" value="TreeGrafter"/>
</dbReference>
<dbReference type="InterPro" id="IPR004344">
    <property type="entry name" value="TTL/TTLL_fam"/>
</dbReference>
<dbReference type="GO" id="GO:0005524">
    <property type="term" value="F:ATP binding"/>
    <property type="evidence" value="ECO:0007669"/>
    <property type="project" value="UniProtKB-KW"/>
</dbReference>
<sequence>MGHWQDNVSRSRPTSREVKTKRPQSSTRGLRVNLFNCKYEIVQSVAARLNFKPAEGEEDMWDLYWTDLSVAGERVAKMSAYQRINHFPGMMEICRKASLIRNLKRMAAQFPEEYSFFPQSFALPQEMEDWKSYVRRGAQSGGKPETFIIKPDAGAMGRGIYLVQKVEDLDLNTSEFNGWVCQTYVERPFLVDGFKFDLRIYVLVTSVDPLRIYIHDEGLARFATVKYQQPSEENIPTRNMHLTNYAVNKLSKDFVTADGDAHQGSKRKLTALLNSLAAQGYDTKALWYRVSSLIVKTLLSISPQLEHTYHTTCTKSKSDRSSLRHKSRCFELLGFDVLLDDDLKPWLMEVNHSPSFNTDTALDTEVKNAVLHDTIHSLGLSVAARTKYLNHQRKEQQERLYGATRRKVSLADHREDYDGSPLRSPPLRSSILARTNPFARDSRDLPRWPTAPGLKPRTPKSKDDSSDSSDEDEGPPAIPLRLGGFTCIYPLQGAREQWQHILDKSEMLWHV</sequence>
<evidence type="ECO:0000256" key="4">
    <source>
        <dbReference type="SAM" id="MobiDB-lite"/>
    </source>
</evidence>
<keyword evidence="2" id="KW-0547">Nucleotide-binding</keyword>
<dbReference type="Proteomes" id="UP001190700">
    <property type="component" value="Unassembled WGS sequence"/>
</dbReference>
<organism evidence="5 6">
    <name type="scientific">Cymbomonas tetramitiformis</name>
    <dbReference type="NCBI Taxonomy" id="36881"/>
    <lineage>
        <taxon>Eukaryota</taxon>
        <taxon>Viridiplantae</taxon>
        <taxon>Chlorophyta</taxon>
        <taxon>Pyramimonadophyceae</taxon>
        <taxon>Pyramimonadales</taxon>
        <taxon>Pyramimonadaceae</taxon>
        <taxon>Cymbomonas</taxon>
    </lineage>
</organism>
<dbReference type="PANTHER" id="PTHR12241">
    <property type="entry name" value="TUBULIN POLYGLUTAMYLASE"/>
    <property type="match status" value="1"/>
</dbReference>
<dbReference type="Gene3D" id="3.30.470.20">
    <property type="entry name" value="ATP-grasp fold, B domain"/>
    <property type="match status" value="1"/>
</dbReference>
<evidence type="ECO:0000256" key="1">
    <source>
        <dbReference type="ARBA" id="ARBA00022598"/>
    </source>
</evidence>
<dbReference type="SUPFAM" id="SSF56059">
    <property type="entry name" value="Glutathione synthetase ATP-binding domain-like"/>
    <property type="match status" value="1"/>
</dbReference>
<evidence type="ECO:0000313" key="5">
    <source>
        <dbReference type="EMBL" id="KAK3240950.1"/>
    </source>
</evidence>
<accession>A0AAE0BS96</accession>